<protein>
    <submittedName>
        <fullName evidence="1">Uncharacterized protein</fullName>
    </submittedName>
</protein>
<dbReference type="AlphaFoldDB" id="A0A9P0P394"/>
<organism evidence="1 2">
    <name type="scientific">Acanthoscelides obtectus</name>
    <name type="common">Bean weevil</name>
    <name type="synonym">Bruchus obtectus</name>
    <dbReference type="NCBI Taxonomy" id="200917"/>
    <lineage>
        <taxon>Eukaryota</taxon>
        <taxon>Metazoa</taxon>
        <taxon>Ecdysozoa</taxon>
        <taxon>Arthropoda</taxon>
        <taxon>Hexapoda</taxon>
        <taxon>Insecta</taxon>
        <taxon>Pterygota</taxon>
        <taxon>Neoptera</taxon>
        <taxon>Endopterygota</taxon>
        <taxon>Coleoptera</taxon>
        <taxon>Polyphaga</taxon>
        <taxon>Cucujiformia</taxon>
        <taxon>Chrysomeloidea</taxon>
        <taxon>Chrysomelidae</taxon>
        <taxon>Bruchinae</taxon>
        <taxon>Bruchini</taxon>
        <taxon>Acanthoscelides</taxon>
    </lineage>
</organism>
<reference evidence="1" key="1">
    <citation type="submission" date="2022-03" db="EMBL/GenBank/DDBJ databases">
        <authorList>
            <person name="Sayadi A."/>
        </authorList>
    </citation>
    <scope>NUCLEOTIDE SEQUENCE</scope>
</reference>
<comment type="caution">
    <text evidence="1">The sequence shown here is derived from an EMBL/GenBank/DDBJ whole genome shotgun (WGS) entry which is preliminary data.</text>
</comment>
<evidence type="ECO:0000313" key="2">
    <source>
        <dbReference type="Proteomes" id="UP001152888"/>
    </source>
</evidence>
<keyword evidence="2" id="KW-1185">Reference proteome</keyword>
<dbReference type="Proteomes" id="UP001152888">
    <property type="component" value="Unassembled WGS sequence"/>
</dbReference>
<sequence length="205" mass="22675">MDDTCLISKLKPLRKCAYLCSLFAAITGTPVLGPKIDMSALLSVTKGHTLLLWFLPQRKQPGERPDDVNCCSCGSAMFELLPPLLRVPPWLRCAAVRDLEQSGKEERSSIAFLSRCKLGYTTGCLILHRSRQLALSVDKLTVLSESANLTSTPLRHLSQRLAGFAEFPAIWYKDNKKQNDADCPLCADRQVKQILLAKGISITNS</sequence>
<accession>A0A9P0P394</accession>
<name>A0A9P0P394_ACAOB</name>
<gene>
    <name evidence="1" type="ORF">ACAOBT_LOCUS5303</name>
</gene>
<proteinExistence type="predicted"/>
<evidence type="ECO:0000313" key="1">
    <source>
        <dbReference type="EMBL" id="CAH1963620.1"/>
    </source>
</evidence>
<dbReference type="EMBL" id="CAKOFQ010006709">
    <property type="protein sequence ID" value="CAH1963620.1"/>
    <property type="molecule type" value="Genomic_DNA"/>
</dbReference>